<protein>
    <submittedName>
        <fullName evidence="1">Uncharacterized protein</fullName>
    </submittedName>
</protein>
<dbReference type="OrthoDB" id="3199698at2759"/>
<reference evidence="1 2" key="1">
    <citation type="submission" date="2014-04" db="EMBL/GenBank/DDBJ databases">
        <authorList>
            <consortium name="DOE Joint Genome Institute"/>
            <person name="Kuo A."/>
            <person name="Kohler A."/>
            <person name="Costa M.D."/>
            <person name="Nagy L.G."/>
            <person name="Floudas D."/>
            <person name="Copeland A."/>
            <person name="Barry K.W."/>
            <person name="Cichocki N."/>
            <person name="Veneault-Fourrey C."/>
            <person name="LaButti K."/>
            <person name="Lindquist E.A."/>
            <person name="Lipzen A."/>
            <person name="Lundell T."/>
            <person name="Morin E."/>
            <person name="Murat C."/>
            <person name="Sun H."/>
            <person name="Tunlid A."/>
            <person name="Henrissat B."/>
            <person name="Grigoriev I.V."/>
            <person name="Hibbett D.S."/>
            <person name="Martin F."/>
            <person name="Nordberg H.P."/>
            <person name="Cantor M.N."/>
            <person name="Hua S.X."/>
        </authorList>
    </citation>
    <scope>NUCLEOTIDE SEQUENCE [LARGE SCALE GENOMIC DNA]</scope>
    <source>
        <strain evidence="1 2">441</strain>
    </source>
</reference>
<keyword evidence="2" id="KW-1185">Reference proteome</keyword>
<accession>A0A0C9ZHA6</accession>
<name>A0A0C9ZHA6_9AGAM</name>
<dbReference type="EMBL" id="KN833708">
    <property type="protein sequence ID" value="KIK25374.1"/>
    <property type="molecule type" value="Genomic_DNA"/>
</dbReference>
<dbReference type="STRING" id="765257.A0A0C9ZHA6"/>
<evidence type="ECO:0000313" key="2">
    <source>
        <dbReference type="Proteomes" id="UP000054018"/>
    </source>
</evidence>
<dbReference type="Pfam" id="PF18759">
    <property type="entry name" value="Plavaka"/>
    <property type="match status" value="1"/>
</dbReference>
<evidence type="ECO:0000313" key="1">
    <source>
        <dbReference type="EMBL" id="KIK25374.1"/>
    </source>
</evidence>
<reference evidence="2" key="2">
    <citation type="submission" date="2015-01" db="EMBL/GenBank/DDBJ databases">
        <title>Evolutionary Origins and Diversification of the Mycorrhizal Mutualists.</title>
        <authorList>
            <consortium name="DOE Joint Genome Institute"/>
            <consortium name="Mycorrhizal Genomics Consortium"/>
            <person name="Kohler A."/>
            <person name="Kuo A."/>
            <person name="Nagy L.G."/>
            <person name="Floudas D."/>
            <person name="Copeland A."/>
            <person name="Barry K.W."/>
            <person name="Cichocki N."/>
            <person name="Veneault-Fourrey C."/>
            <person name="LaButti K."/>
            <person name="Lindquist E.A."/>
            <person name="Lipzen A."/>
            <person name="Lundell T."/>
            <person name="Morin E."/>
            <person name="Murat C."/>
            <person name="Riley R."/>
            <person name="Ohm R."/>
            <person name="Sun H."/>
            <person name="Tunlid A."/>
            <person name="Henrissat B."/>
            <person name="Grigoriev I.V."/>
            <person name="Hibbett D.S."/>
            <person name="Martin F."/>
        </authorList>
    </citation>
    <scope>NUCLEOTIDE SEQUENCE [LARGE SCALE GENOMIC DNA]</scope>
    <source>
        <strain evidence="2">441</strain>
    </source>
</reference>
<dbReference type="HOGENOM" id="CLU_2386979_0_0_1"/>
<dbReference type="InterPro" id="IPR041078">
    <property type="entry name" value="Plavaka"/>
</dbReference>
<organism evidence="1 2">
    <name type="scientific">Pisolithus microcarpus 441</name>
    <dbReference type="NCBI Taxonomy" id="765257"/>
    <lineage>
        <taxon>Eukaryota</taxon>
        <taxon>Fungi</taxon>
        <taxon>Dikarya</taxon>
        <taxon>Basidiomycota</taxon>
        <taxon>Agaricomycotina</taxon>
        <taxon>Agaricomycetes</taxon>
        <taxon>Agaricomycetidae</taxon>
        <taxon>Boletales</taxon>
        <taxon>Sclerodermatineae</taxon>
        <taxon>Pisolithaceae</taxon>
        <taxon>Pisolithus</taxon>
    </lineage>
</organism>
<gene>
    <name evidence="1" type="ORF">PISMIDRAFT_9600</name>
</gene>
<dbReference type="AlphaFoldDB" id="A0A0C9ZHA6"/>
<proteinExistence type="predicted"/>
<sequence>MSRILASLKPGMTIPQVMKCPDHHFHPIIFGLGPYIADYPKQVLLSGIIQNWCGRCIAFPTDLDGGRAPWTSELTQVLIEEYPLGVLWDE</sequence>
<dbReference type="Proteomes" id="UP000054018">
    <property type="component" value="Unassembled WGS sequence"/>
</dbReference>